<dbReference type="CDD" id="cd00371">
    <property type="entry name" value="HMA"/>
    <property type="match status" value="1"/>
</dbReference>
<sequence length="73" mass="7289">MSTQTTTFEVTGMTCGHCVQSVTTELSALPGVTDVSVDLVAGAASQVTVVSDAALDADAVRGAVDEAGYTLVP</sequence>
<dbReference type="FunFam" id="3.30.70.100:FF:000001">
    <property type="entry name" value="ATPase copper transporting beta"/>
    <property type="match status" value="1"/>
</dbReference>
<dbReference type="PROSITE" id="PS50846">
    <property type="entry name" value="HMA_2"/>
    <property type="match status" value="1"/>
</dbReference>
<dbReference type="Pfam" id="PF00403">
    <property type="entry name" value="HMA"/>
    <property type="match status" value="1"/>
</dbReference>
<gene>
    <name evidence="3" type="ORF">CAE01nite_02530</name>
</gene>
<accession>A0A512D7R6</accession>
<evidence type="ECO:0000259" key="2">
    <source>
        <dbReference type="PROSITE" id="PS50846"/>
    </source>
</evidence>
<evidence type="ECO:0000313" key="3">
    <source>
        <dbReference type="EMBL" id="GEO32528.1"/>
    </source>
</evidence>
<comment type="caution">
    <text evidence="3">The sequence shown here is derived from an EMBL/GenBank/DDBJ whole genome shotgun (WGS) entry which is preliminary data.</text>
</comment>
<name>A0A512D7R6_9CELL</name>
<dbReference type="EMBL" id="BJYY01000001">
    <property type="protein sequence ID" value="GEO32528.1"/>
    <property type="molecule type" value="Genomic_DNA"/>
</dbReference>
<dbReference type="InterPro" id="IPR017969">
    <property type="entry name" value="Heavy-metal-associated_CS"/>
</dbReference>
<feature type="domain" description="HMA" evidence="2">
    <location>
        <begin position="4"/>
        <end position="72"/>
    </location>
</feature>
<dbReference type="SUPFAM" id="SSF55008">
    <property type="entry name" value="HMA, heavy metal-associated domain"/>
    <property type="match status" value="1"/>
</dbReference>
<dbReference type="Proteomes" id="UP000321181">
    <property type="component" value="Unassembled WGS sequence"/>
</dbReference>
<dbReference type="OrthoDB" id="9813965at2"/>
<dbReference type="PROSITE" id="PS01047">
    <property type="entry name" value="HMA_1"/>
    <property type="match status" value="1"/>
</dbReference>
<proteinExistence type="predicted"/>
<evidence type="ECO:0000313" key="4">
    <source>
        <dbReference type="Proteomes" id="UP000321181"/>
    </source>
</evidence>
<dbReference type="AlphaFoldDB" id="A0A512D7R6"/>
<evidence type="ECO:0000256" key="1">
    <source>
        <dbReference type="ARBA" id="ARBA00022723"/>
    </source>
</evidence>
<dbReference type="RefSeq" id="WP_146898764.1">
    <property type="nucleotide sequence ID" value="NZ_BAAARM010000001.1"/>
</dbReference>
<keyword evidence="4" id="KW-1185">Reference proteome</keyword>
<dbReference type="Gene3D" id="3.30.70.100">
    <property type="match status" value="1"/>
</dbReference>
<protein>
    <recommendedName>
        <fullName evidence="2">HMA domain-containing protein</fullName>
    </recommendedName>
</protein>
<reference evidence="3 4" key="1">
    <citation type="submission" date="2019-07" db="EMBL/GenBank/DDBJ databases">
        <title>Whole genome shotgun sequence of Cellulomonas aerilata NBRC 106308.</title>
        <authorList>
            <person name="Hosoyama A."/>
            <person name="Uohara A."/>
            <person name="Ohji S."/>
            <person name="Ichikawa N."/>
        </authorList>
    </citation>
    <scope>NUCLEOTIDE SEQUENCE [LARGE SCALE GENOMIC DNA]</scope>
    <source>
        <strain evidence="3 4">NBRC 106308</strain>
    </source>
</reference>
<dbReference type="InterPro" id="IPR036163">
    <property type="entry name" value="HMA_dom_sf"/>
</dbReference>
<dbReference type="InterPro" id="IPR006121">
    <property type="entry name" value="HMA_dom"/>
</dbReference>
<organism evidence="3 4">
    <name type="scientific">Cellulomonas aerilata</name>
    <dbReference type="NCBI Taxonomy" id="515326"/>
    <lineage>
        <taxon>Bacteria</taxon>
        <taxon>Bacillati</taxon>
        <taxon>Actinomycetota</taxon>
        <taxon>Actinomycetes</taxon>
        <taxon>Micrococcales</taxon>
        <taxon>Cellulomonadaceae</taxon>
        <taxon>Cellulomonas</taxon>
    </lineage>
</organism>
<keyword evidence="1" id="KW-0479">Metal-binding</keyword>
<dbReference type="GO" id="GO:0046872">
    <property type="term" value="F:metal ion binding"/>
    <property type="evidence" value="ECO:0007669"/>
    <property type="project" value="UniProtKB-KW"/>
</dbReference>